<accession>A0A2N3WBE3</accession>
<feature type="region of interest" description="Disordered" evidence="1">
    <location>
        <begin position="1"/>
        <end position="239"/>
    </location>
</feature>
<dbReference type="Proteomes" id="UP000233750">
    <property type="component" value="Unassembled WGS sequence"/>
</dbReference>
<proteinExistence type="predicted"/>
<feature type="compositionally biased region" description="Pro residues" evidence="1">
    <location>
        <begin position="178"/>
        <end position="187"/>
    </location>
</feature>
<evidence type="ECO:0000313" key="2">
    <source>
        <dbReference type="EMBL" id="PKV91200.1"/>
    </source>
</evidence>
<feature type="compositionally biased region" description="Low complexity" evidence="1">
    <location>
        <begin position="47"/>
        <end position="60"/>
    </location>
</feature>
<feature type="compositionally biased region" description="Basic and acidic residues" evidence="1">
    <location>
        <begin position="216"/>
        <end position="233"/>
    </location>
</feature>
<organism evidence="2 3">
    <name type="scientific">Amycolatopsis echigonensis</name>
    <dbReference type="NCBI Taxonomy" id="2576905"/>
    <lineage>
        <taxon>Bacteria</taxon>
        <taxon>Bacillati</taxon>
        <taxon>Actinomycetota</taxon>
        <taxon>Actinomycetes</taxon>
        <taxon>Pseudonocardiales</taxon>
        <taxon>Pseudonocardiaceae</taxon>
        <taxon>Amycolatopsis</taxon>
    </lineage>
</organism>
<keyword evidence="3" id="KW-1185">Reference proteome</keyword>
<gene>
    <name evidence="2" type="ORF">ATK30_1963</name>
</gene>
<sequence>MRFPATATAPIPNASAARRASTRRAFPAHRHSSCAQTTPHRAHPKHTATGPTASPNTNPTPRTPQPQNAIPPPPPPRRSPTPPEHVSRKPRPNPACLPGAPAVALRTHDPTPDPLHAKHTANQTPGSPNTNRALRTPNSKARFPATAAPPIPDPERISRKPGARPSPPTPSTNASDAPLPPRANPRPPPRHARTGQPFSRGFRSSSVDRPAASRVARADAHDPPGEPPEKAKPQDNGCLHATLPVPQALSRVFRPVKESGDAAPSPTCRLPDTATKKAGPDWTCEVYG</sequence>
<reference evidence="2 3" key="1">
    <citation type="submission" date="2017-12" db="EMBL/GenBank/DDBJ databases">
        <title>Sequencing the genomes of 1000 Actinobacteria strains.</title>
        <authorList>
            <person name="Klenk H.-P."/>
        </authorList>
    </citation>
    <scope>NUCLEOTIDE SEQUENCE [LARGE SCALE GENOMIC DNA]</scope>
    <source>
        <strain evidence="2 3">DSM 45165</strain>
    </source>
</reference>
<name>A0A2N3WBE3_9PSEU</name>
<protein>
    <submittedName>
        <fullName evidence="2">Uncharacterized protein</fullName>
    </submittedName>
</protein>
<evidence type="ECO:0000313" key="3">
    <source>
        <dbReference type="Proteomes" id="UP000233750"/>
    </source>
</evidence>
<evidence type="ECO:0000256" key="1">
    <source>
        <dbReference type="SAM" id="MobiDB-lite"/>
    </source>
</evidence>
<feature type="compositionally biased region" description="Pro residues" evidence="1">
    <location>
        <begin position="61"/>
        <end position="83"/>
    </location>
</feature>
<comment type="caution">
    <text evidence="2">The sequence shown here is derived from an EMBL/GenBank/DDBJ whole genome shotgun (WGS) entry which is preliminary data.</text>
</comment>
<feature type="compositionally biased region" description="Polar residues" evidence="1">
    <location>
        <begin position="120"/>
        <end position="139"/>
    </location>
</feature>
<dbReference type="AlphaFoldDB" id="A0A2N3WBE3"/>
<feature type="region of interest" description="Disordered" evidence="1">
    <location>
        <begin position="257"/>
        <end position="278"/>
    </location>
</feature>
<dbReference type="EMBL" id="PJMY01000003">
    <property type="protein sequence ID" value="PKV91200.1"/>
    <property type="molecule type" value="Genomic_DNA"/>
</dbReference>
<feature type="compositionally biased region" description="Basic residues" evidence="1">
    <location>
        <begin position="20"/>
        <end position="32"/>
    </location>
</feature>